<dbReference type="EMBL" id="CP039355">
    <property type="protein sequence ID" value="QCE14514.1"/>
    <property type="molecule type" value="Genomic_DNA"/>
</dbReference>
<dbReference type="Proteomes" id="UP000501690">
    <property type="component" value="Linkage Group LG5"/>
</dbReference>
<evidence type="ECO:0000256" key="1">
    <source>
        <dbReference type="SAM" id="Phobius"/>
    </source>
</evidence>
<keyword evidence="1" id="KW-1133">Transmembrane helix</keyword>
<accession>A0A4D6M058</accession>
<gene>
    <name evidence="3" type="ORF">DEO72_LG11g1515</name>
    <name evidence="2" type="ORF">DEO72_LG5g1681</name>
</gene>
<reference evidence="2 4" key="1">
    <citation type="submission" date="2019-04" db="EMBL/GenBank/DDBJ databases">
        <title>An improved genome assembly and genetic linkage map for asparagus bean, Vigna unguiculata ssp. sesquipedialis.</title>
        <authorList>
            <person name="Xia Q."/>
            <person name="Zhang R."/>
            <person name="Dong Y."/>
        </authorList>
    </citation>
    <scope>NUCLEOTIDE SEQUENCE [LARGE SCALE GENOMIC DNA]</scope>
    <source>
        <tissue evidence="2">Leaf</tissue>
    </source>
</reference>
<organism evidence="2 4">
    <name type="scientific">Vigna unguiculata</name>
    <name type="common">Cowpea</name>
    <dbReference type="NCBI Taxonomy" id="3917"/>
    <lineage>
        <taxon>Eukaryota</taxon>
        <taxon>Viridiplantae</taxon>
        <taxon>Streptophyta</taxon>
        <taxon>Embryophyta</taxon>
        <taxon>Tracheophyta</taxon>
        <taxon>Spermatophyta</taxon>
        <taxon>Magnoliopsida</taxon>
        <taxon>eudicotyledons</taxon>
        <taxon>Gunneridae</taxon>
        <taxon>Pentapetalae</taxon>
        <taxon>rosids</taxon>
        <taxon>fabids</taxon>
        <taxon>Fabales</taxon>
        <taxon>Fabaceae</taxon>
        <taxon>Papilionoideae</taxon>
        <taxon>50 kb inversion clade</taxon>
        <taxon>NPAAA clade</taxon>
        <taxon>indigoferoid/millettioid clade</taxon>
        <taxon>Phaseoleae</taxon>
        <taxon>Vigna</taxon>
    </lineage>
</organism>
<dbReference type="AlphaFoldDB" id="A0A4D6M058"/>
<keyword evidence="4" id="KW-1185">Reference proteome</keyword>
<dbReference type="EMBL" id="CP039349">
    <property type="protein sequence ID" value="QCD93606.1"/>
    <property type="molecule type" value="Genomic_DNA"/>
</dbReference>
<evidence type="ECO:0000313" key="3">
    <source>
        <dbReference type="EMBL" id="QCE14514.1"/>
    </source>
</evidence>
<keyword evidence="1" id="KW-0472">Membrane</keyword>
<name>A0A4D6M058_VIGUN</name>
<dbReference type="Proteomes" id="UP000501690">
    <property type="component" value="Linkage Group LG11"/>
</dbReference>
<feature type="transmembrane region" description="Helical" evidence="1">
    <location>
        <begin position="20"/>
        <end position="38"/>
    </location>
</feature>
<protein>
    <submittedName>
        <fullName evidence="2">Uncharacterized protein</fullName>
    </submittedName>
</protein>
<evidence type="ECO:0000313" key="4">
    <source>
        <dbReference type="Proteomes" id="UP000501690"/>
    </source>
</evidence>
<sequence length="113" mass="12777">MVTRVSLFVVVQLSNLFQTTFVWLVGAPGVHIYPSFLVSHSFAKQTKLDYAITIQTLLALQDQGLTTLPKKTWADIVSDEEQEGENLDLAFLIKNLKNHKTICNPRMSQELQT</sequence>
<evidence type="ECO:0000313" key="2">
    <source>
        <dbReference type="EMBL" id="QCD93606.1"/>
    </source>
</evidence>
<keyword evidence="1" id="KW-0812">Transmembrane</keyword>
<proteinExistence type="predicted"/>